<keyword evidence="3" id="KW-0479">Metal-binding</keyword>
<dbReference type="SUPFAM" id="SSF51695">
    <property type="entry name" value="PLC-like phosphodiesterases"/>
    <property type="match status" value="1"/>
</dbReference>
<feature type="binding site" evidence="3">
    <location>
        <position position="537"/>
    </location>
    <ligand>
        <name>Zn(2+)</name>
        <dbReference type="ChEBI" id="CHEBI:29105"/>
        <label>2</label>
    </ligand>
</feature>
<gene>
    <name evidence="5" type="ORF">QWY81_04040</name>
</gene>
<protein>
    <submittedName>
        <fullName evidence="5">Alkaline phosphatase</fullName>
        <ecNumber evidence="5">3.1.3.1</ecNumber>
    </submittedName>
</protein>
<dbReference type="Gene3D" id="3.40.720.10">
    <property type="entry name" value="Alkaline Phosphatase, subunit A"/>
    <property type="match status" value="1"/>
</dbReference>
<comment type="caution">
    <text evidence="5">The sequence shown here is derived from an EMBL/GenBank/DDBJ whole genome shotgun (WGS) entry which is preliminary data.</text>
</comment>
<feature type="binding site" evidence="3">
    <location>
        <position position="289"/>
    </location>
    <ligand>
        <name>Zn(2+)</name>
        <dbReference type="ChEBI" id="CHEBI:29105"/>
        <label>2</label>
    </ligand>
</feature>
<dbReference type="InterPro" id="IPR017850">
    <property type="entry name" value="Alkaline_phosphatase_core_sf"/>
</dbReference>
<dbReference type="CDD" id="cd16012">
    <property type="entry name" value="ALP"/>
    <property type="match status" value="1"/>
</dbReference>
<dbReference type="GO" id="GO:0046872">
    <property type="term" value="F:metal ion binding"/>
    <property type="evidence" value="ECO:0007669"/>
    <property type="project" value="UniProtKB-KW"/>
</dbReference>
<feature type="active site" description="Phosphoserine intermediate" evidence="2">
    <location>
        <position position="330"/>
    </location>
</feature>
<dbReference type="Gene3D" id="3.20.20.190">
    <property type="entry name" value="Phosphatidylinositol (PI) phosphodiesterase"/>
    <property type="match status" value="1"/>
</dbReference>
<feature type="binding site" evidence="3">
    <location>
        <position position="489"/>
    </location>
    <ligand>
        <name>Mg(2+)</name>
        <dbReference type="ChEBI" id="CHEBI:18420"/>
    </ligand>
</feature>
<dbReference type="PANTHER" id="PTHR11596:SF5">
    <property type="entry name" value="ALKALINE PHOSPHATASE"/>
    <property type="match status" value="1"/>
</dbReference>
<dbReference type="PANTHER" id="PTHR11596">
    <property type="entry name" value="ALKALINE PHOSPHATASE"/>
    <property type="match status" value="1"/>
</dbReference>
<evidence type="ECO:0000313" key="6">
    <source>
        <dbReference type="Proteomes" id="UP001228636"/>
    </source>
</evidence>
<dbReference type="EC" id="3.1.3.1" evidence="5"/>
<comment type="cofactor">
    <cofactor evidence="3">
        <name>Zn(2+)</name>
        <dbReference type="ChEBI" id="CHEBI:29105"/>
    </cofactor>
    <text evidence="3">Binds 2 Zn(2+) ions.</text>
</comment>
<feature type="binding site" evidence="3">
    <location>
        <position position="494"/>
    </location>
    <ligand>
        <name>Zn(2+)</name>
        <dbReference type="ChEBI" id="CHEBI:29105"/>
        <label>2</label>
    </ligand>
</feature>
<keyword evidence="1" id="KW-0597">Phosphoprotein</keyword>
<feature type="binding site" evidence="3">
    <location>
        <position position="289"/>
    </location>
    <ligand>
        <name>Mg(2+)</name>
        <dbReference type="ChEBI" id="CHEBI:18420"/>
    </ligand>
</feature>
<keyword evidence="3" id="KW-0862">Zinc</keyword>
<dbReference type="Pfam" id="PF13653">
    <property type="entry name" value="GDPD_2"/>
    <property type="match status" value="1"/>
</dbReference>
<dbReference type="EMBL" id="JAUFQH010000003">
    <property type="protein sequence ID" value="MDN3618626.1"/>
    <property type="molecule type" value="Genomic_DNA"/>
</dbReference>
<dbReference type="SMART" id="SM00098">
    <property type="entry name" value="alkPPc"/>
    <property type="match status" value="1"/>
</dbReference>
<name>A0AAJ1VFF8_9FLAO</name>
<dbReference type="RefSeq" id="WP_261971895.1">
    <property type="nucleotide sequence ID" value="NZ_CP103460.1"/>
</dbReference>
<evidence type="ECO:0000256" key="3">
    <source>
        <dbReference type="PIRSR" id="PIRSR601952-2"/>
    </source>
</evidence>
<dbReference type="GO" id="GO:0008081">
    <property type="term" value="F:phosphoric diester hydrolase activity"/>
    <property type="evidence" value="ECO:0007669"/>
    <property type="project" value="InterPro"/>
</dbReference>
<organism evidence="5 6">
    <name type="scientific">Polaribacter sejongensis</name>
    <dbReference type="NCBI Taxonomy" id="985043"/>
    <lineage>
        <taxon>Bacteria</taxon>
        <taxon>Pseudomonadati</taxon>
        <taxon>Bacteroidota</taxon>
        <taxon>Flavobacteriia</taxon>
        <taxon>Flavobacteriales</taxon>
        <taxon>Flavobacteriaceae</taxon>
    </lineage>
</organism>
<dbReference type="InterPro" id="IPR001952">
    <property type="entry name" value="Alkaline_phosphatase"/>
</dbReference>
<feature type="binding site" evidence="3">
    <location>
        <position position="536"/>
    </location>
    <ligand>
        <name>Zn(2+)</name>
        <dbReference type="ChEBI" id="CHEBI:29105"/>
        <label>2</label>
    </ligand>
</feature>
<feature type="binding site" evidence="3">
    <location>
        <position position="498"/>
    </location>
    <ligand>
        <name>Zn(2+)</name>
        <dbReference type="ChEBI" id="CHEBI:29105"/>
        <label>2</label>
    </ligand>
</feature>
<keyword evidence="5" id="KW-0378">Hydrolase</keyword>
<evidence type="ECO:0000313" key="5">
    <source>
        <dbReference type="EMBL" id="MDN3618626.1"/>
    </source>
</evidence>
<proteinExistence type="inferred from homology"/>
<dbReference type="GO" id="GO:0004035">
    <property type="term" value="F:alkaline phosphatase activity"/>
    <property type="evidence" value="ECO:0007669"/>
    <property type="project" value="UniProtKB-EC"/>
</dbReference>
<dbReference type="InterPro" id="IPR017946">
    <property type="entry name" value="PLC-like_Pdiesterase_TIM-brl"/>
</dbReference>
<feature type="binding site" evidence="3">
    <location>
        <position position="383"/>
    </location>
    <ligand>
        <name>Mg(2+)</name>
        <dbReference type="ChEBI" id="CHEBI:18420"/>
    </ligand>
</feature>
<dbReference type="InterPro" id="IPR039559">
    <property type="entry name" value="AIM6_PI-PLC-like_dom"/>
</dbReference>
<sequence>MTLNIKTLFLVITVFLGVKNTSIAQNTAIIHSHNDYNQSVPFWNAFANGATSFEADIFLKDNNLYVAHDYEDITVSKTLEALYLNPLETVFNMEYKKEEQLILLIDIKSDAVKTLDKLIEVLKKHTYIINNKQIKIVISGNRPKAKDYVNYPDFIFFDYQELETSVSSEIWKKIAMVSLNFKQFSEWNGKGRLTHDDENRIVEVLEKANKTNKPFRFWGSPDSKRAWRTLSEMGVAIINTDHPFKCVNYFKFLPSRLVTATTFSEVYKPSFNNDQKDLPVKNIILLIGDGNGLAQISSTALANNGELTLTQLKSIGFIKTQAADDFTTDSAAAGTALATGVKTNNRAIGIGVNGEPLKNITEILSEQGFSTACITTDNILGATPASFYAHAKDRSDDSVISKDLINSKLNLFIGGGASTFKKTNLTDNFKIVSSFNDLKNTTDDKVGFFMSEHGMKWITEGRGNVLADATKTGLDFLRKKEKPFFLMIEAAKIDHAGHSNNTAGILAESIDFDKAITEALIFADNNPETLVIITADHETSGFSIPQGDVKTHQIEGYFASYDHTAIMVPIFAYGAKSNEFQGVYENNEVFSKILKVLK</sequence>
<dbReference type="GO" id="GO:0006629">
    <property type="term" value="P:lipid metabolic process"/>
    <property type="evidence" value="ECO:0007669"/>
    <property type="project" value="InterPro"/>
</dbReference>
<dbReference type="Proteomes" id="UP001228636">
    <property type="component" value="Unassembled WGS sequence"/>
</dbReference>
<dbReference type="SUPFAM" id="SSF53649">
    <property type="entry name" value="Alkaline phosphatase-like"/>
    <property type="match status" value="1"/>
</dbReference>
<evidence type="ECO:0000256" key="4">
    <source>
        <dbReference type="RuleBase" id="RU003946"/>
    </source>
</evidence>
<dbReference type="PRINTS" id="PR00113">
    <property type="entry name" value="ALKPHPHTASE"/>
</dbReference>
<dbReference type="AlphaFoldDB" id="A0AAJ1VFF8"/>
<keyword evidence="3" id="KW-0460">Magnesium</keyword>
<evidence type="ECO:0000256" key="2">
    <source>
        <dbReference type="PIRSR" id="PIRSR601952-1"/>
    </source>
</evidence>
<comment type="cofactor">
    <cofactor evidence="3">
        <name>Mg(2+)</name>
        <dbReference type="ChEBI" id="CHEBI:18420"/>
    </cofactor>
    <text evidence="3">Binds 1 Mg(2+) ion.</text>
</comment>
<comment type="similarity">
    <text evidence="4">Belongs to the alkaline phosphatase family.</text>
</comment>
<reference evidence="5 6" key="1">
    <citation type="journal article" date="2014" name="Int. J. Syst. Evol. Microbiol.">
        <title>Complete genome sequence of Corynebacterium casei LMG S-19264T (=DSM 44701T), isolated from a smear-ripened cheese.</title>
        <authorList>
            <consortium name="US DOE Joint Genome Institute (JGI-PGF)"/>
            <person name="Walter F."/>
            <person name="Albersmeier A."/>
            <person name="Kalinowski J."/>
            <person name="Ruckert C."/>
        </authorList>
    </citation>
    <scope>NUCLEOTIDE SEQUENCE [LARGE SCALE GENOMIC DNA]</scope>
    <source>
        <strain evidence="5 6">CECT 8670</strain>
    </source>
</reference>
<dbReference type="CDD" id="cd08577">
    <property type="entry name" value="PI-PLCc_GDPD_SF_unchar3"/>
    <property type="match status" value="1"/>
</dbReference>
<dbReference type="Pfam" id="PF00245">
    <property type="entry name" value="Alk_phosphatase"/>
    <property type="match status" value="1"/>
</dbReference>
<evidence type="ECO:0000256" key="1">
    <source>
        <dbReference type="ARBA" id="ARBA00022553"/>
    </source>
</evidence>
<accession>A0AAJ1VFF8</accession>